<keyword evidence="3" id="KW-1185">Reference proteome</keyword>
<dbReference type="EMBL" id="AP022325">
    <property type="protein sequence ID" value="BBU47552.1"/>
    <property type="molecule type" value="Genomic_DNA"/>
</dbReference>
<accession>A0A809RTA4</accession>
<organism evidence="2 3">
    <name type="scientific">Mycoplasmopsis felis</name>
    <dbReference type="NCBI Taxonomy" id="33923"/>
    <lineage>
        <taxon>Bacteria</taxon>
        <taxon>Bacillati</taxon>
        <taxon>Mycoplasmatota</taxon>
        <taxon>Mycoplasmoidales</taxon>
        <taxon>Metamycoplasmataceae</taxon>
        <taxon>Mycoplasmopsis</taxon>
    </lineage>
</organism>
<dbReference type="KEGG" id="mfel:JPM2_2450"/>
<name>A0A809RTA4_9BACT</name>
<evidence type="ECO:0000256" key="1">
    <source>
        <dbReference type="SAM" id="Coils"/>
    </source>
</evidence>
<gene>
    <name evidence="2" type="ORF">JPM2_2450</name>
</gene>
<evidence type="ECO:0000313" key="2">
    <source>
        <dbReference type="EMBL" id="BBU47552.1"/>
    </source>
</evidence>
<dbReference type="Proteomes" id="UP000464317">
    <property type="component" value="Chromosome"/>
</dbReference>
<protein>
    <submittedName>
        <fullName evidence="2">Uncharacterized protein</fullName>
    </submittedName>
</protein>
<proteinExistence type="predicted"/>
<dbReference type="AlphaFoldDB" id="A0A809RTA4"/>
<feature type="coiled-coil region" evidence="1">
    <location>
        <begin position="7"/>
        <end position="48"/>
    </location>
</feature>
<dbReference type="RefSeq" id="WP_161553047.1">
    <property type="nucleotide sequence ID" value="NZ_AP022325.1"/>
</dbReference>
<keyword evidence="1" id="KW-0175">Coiled coil</keyword>
<sequence length="115" mass="13619">MEENIIIEKAKILAERYLELNKELSEIKKEVKDLLKEYNREVNERLSNGGFLIYEKPEDKEIINNKKVTALLFDLLIQLNNGQLITPPSEEEIKRDVTKNCVEVKSYNWRLKIKK</sequence>
<evidence type="ECO:0000313" key="3">
    <source>
        <dbReference type="Proteomes" id="UP000464317"/>
    </source>
</evidence>
<reference evidence="2 3" key="1">
    <citation type="submission" date="2020-01" db="EMBL/GenBank/DDBJ databases">
        <title>Complete genome sequence of Mycoplasma felis strain Myco-2.</title>
        <authorList>
            <person name="Kinoshita Y."/>
            <person name="Niwa H."/>
            <person name="Uchida-Fujii E."/>
            <person name="Nukada T."/>
        </authorList>
    </citation>
    <scope>NUCLEOTIDE SEQUENCE [LARGE SCALE GENOMIC DNA]</scope>
    <source>
        <strain evidence="2 3">Myco-2</strain>
    </source>
</reference>